<feature type="non-terminal residue" evidence="1">
    <location>
        <position position="1"/>
    </location>
</feature>
<dbReference type="Proteomes" id="UP001341281">
    <property type="component" value="Chromosome 07"/>
</dbReference>
<sequence length="290" mass="32669">MIAATDPFSGEDDENPYKHVEKLKQVFNFEQRQHEDIDEAWERLDGLLTQGPLLGVTPAVHIHTFYYGQTPEAFEKVNITVGGSLLSRTWREAHKILSDICIACKFNRERKDNGVKKPKVHMAPISAIFEDQPPVKKTTVSYASDEEDYGSFAPQEETKSDYRSLASAKPLTEFEKMSWKLVKFGDTLQCAGLLPTEDLVEEKELFPPEVPLRKSNDSQDTGEVLQKLFQEEELDSDFVSEVKQVIGVKPESSLTEEVIVQLPAEESPTGISCSIDKEAFNNIHCAMEAQ</sequence>
<protein>
    <submittedName>
        <fullName evidence="1">Uncharacterized protein</fullName>
    </submittedName>
</protein>
<keyword evidence="2" id="KW-1185">Reference proteome</keyword>
<gene>
    <name evidence="1" type="ORF">U9M48_031337</name>
</gene>
<accession>A0AAQ3U764</accession>
<proteinExistence type="predicted"/>
<organism evidence="1 2">
    <name type="scientific">Paspalum notatum var. saurae</name>
    <dbReference type="NCBI Taxonomy" id="547442"/>
    <lineage>
        <taxon>Eukaryota</taxon>
        <taxon>Viridiplantae</taxon>
        <taxon>Streptophyta</taxon>
        <taxon>Embryophyta</taxon>
        <taxon>Tracheophyta</taxon>
        <taxon>Spermatophyta</taxon>
        <taxon>Magnoliopsida</taxon>
        <taxon>Liliopsida</taxon>
        <taxon>Poales</taxon>
        <taxon>Poaceae</taxon>
        <taxon>PACMAD clade</taxon>
        <taxon>Panicoideae</taxon>
        <taxon>Andropogonodae</taxon>
        <taxon>Paspaleae</taxon>
        <taxon>Paspalinae</taxon>
        <taxon>Paspalum</taxon>
    </lineage>
</organism>
<reference evidence="1 2" key="1">
    <citation type="submission" date="2024-02" db="EMBL/GenBank/DDBJ databases">
        <title>High-quality chromosome-scale genome assembly of Pensacola bahiagrass (Paspalum notatum Flugge var. saurae).</title>
        <authorList>
            <person name="Vega J.M."/>
            <person name="Podio M."/>
            <person name="Orjuela J."/>
            <person name="Siena L.A."/>
            <person name="Pessino S.C."/>
            <person name="Combes M.C."/>
            <person name="Mariac C."/>
            <person name="Albertini E."/>
            <person name="Pupilli F."/>
            <person name="Ortiz J.P.A."/>
            <person name="Leblanc O."/>
        </authorList>
    </citation>
    <scope>NUCLEOTIDE SEQUENCE [LARGE SCALE GENOMIC DNA]</scope>
    <source>
        <strain evidence="1">R1</strain>
        <tissue evidence="1">Leaf</tissue>
    </source>
</reference>
<dbReference type="EMBL" id="CP144751">
    <property type="protein sequence ID" value="WVZ84287.1"/>
    <property type="molecule type" value="Genomic_DNA"/>
</dbReference>
<evidence type="ECO:0000313" key="1">
    <source>
        <dbReference type="EMBL" id="WVZ84287.1"/>
    </source>
</evidence>
<name>A0AAQ3U764_PASNO</name>
<evidence type="ECO:0000313" key="2">
    <source>
        <dbReference type="Proteomes" id="UP001341281"/>
    </source>
</evidence>
<dbReference type="AlphaFoldDB" id="A0AAQ3U764"/>